<evidence type="ECO:0000313" key="2">
    <source>
        <dbReference type="EMBL" id="MBD2863070.1"/>
    </source>
</evidence>
<dbReference type="InterPro" id="IPR008844">
    <property type="entry name" value="Spore_GerAC-like"/>
</dbReference>
<name>A0A927C8E5_9BACL</name>
<sequence>MKDQVVVSEVKQMRRTIKASVADPRRPAFDVYVSVEGNISESHLGQSLIDPDIMAETEKKAEQKLIDLMTDVTRKVQKVYKTDIFGLSEHLYQEHYQVWRALKENWEQGEQIFSKCPIRVHAKVKLHVVGSILKSE</sequence>
<dbReference type="GO" id="GO:0016020">
    <property type="term" value="C:membrane"/>
    <property type="evidence" value="ECO:0007669"/>
    <property type="project" value="InterPro"/>
</dbReference>
<dbReference type="Proteomes" id="UP000639396">
    <property type="component" value="Unassembled WGS sequence"/>
</dbReference>
<organism evidence="2 3">
    <name type="scientific">Paenibacillus oceani</name>
    <dbReference type="NCBI Taxonomy" id="2772510"/>
    <lineage>
        <taxon>Bacteria</taxon>
        <taxon>Bacillati</taxon>
        <taxon>Bacillota</taxon>
        <taxon>Bacilli</taxon>
        <taxon>Bacillales</taxon>
        <taxon>Paenibacillaceae</taxon>
        <taxon>Paenibacillus</taxon>
    </lineage>
</organism>
<reference evidence="2" key="1">
    <citation type="submission" date="2020-09" db="EMBL/GenBank/DDBJ databases">
        <title>A novel bacterium of genus Paenibacillus, isolated from South China Sea.</title>
        <authorList>
            <person name="Huang H."/>
            <person name="Mo K."/>
            <person name="Hu Y."/>
        </authorList>
    </citation>
    <scope>NUCLEOTIDE SEQUENCE</scope>
    <source>
        <strain evidence="2">IB182363</strain>
    </source>
</reference>
<dbReference type="InterPro" id="IPR046953">
    <property type="entry name" value="Spore_GerAC-like_C"/>
</dbReference>
<dbReference type="Pfam" id="PF05504">
    <property type="entry name" value="Spore_GerAC"/>
    <property type="match status" value="1"/>
</dbReference>
<comment type="caution">
    <text evidence="2">The sequence shown here is derived from an EMBL/GenBank/DDBJ whole genome shotgun (WGS) entry which is preliminary data.</text>
</comment>
<gene>
    <name evidence="2" type="ORF">IDH45_13840</name>
</gene>
<dbReference type="PANTHER" id="PTHR35789:SF1">
    <property type="entry name" value="SPORE GERMINATION PROTEIN B3"/>
    <property type="match status" value="1"/>
</dbReference>
<keyword evidence="3" id="KW-1185">Reference proteome</keyword>
<dbReference type="AlphaFoldDB" id="A0A927C8E5"/>
<evidence type="ECO:0000313" key="3">
    <source>
        <dbReference type="Proteomes" id="UP000639396"/>
    </source>
</evidence>
<evidence type="ECO:0000259" key="1">
    <source>
        <dbReference type="Pfam" id="PF05504"/>
    </source>
</evidence>
<protein>
    <submittedName>
        <fullName evidence="2">Ger(X)C family spore germination C-terminal domain-containing protein</fullName>
    </submittedName>
</protein>
<dbReference type="Gene3D" id="3.30.300.210">
    <property type="entry name" value="Nutrient germinant receptor protein C, domain 3"/>
    <property type="match status" value="1"/>
</dbReference>
<dbReference type="EMBL" id="JACXJA010000016">
    <property type="protein sequence ID" value="MBD2863070.1"/>
    <property type="molecule type" value="Genomic_DNA"/>
</dbReference>
<dbReference type="RefSeq" id="WP_190928536.1">
    <property type="nucleotide sequence ID" value="NZ_JACXJA010000016.1"/>
</dbReference>
<dbReference type="InterPro" id="IPR038501">
    <property type="entry name" value="Spore_GerAC_C_sf"/>
</dbReference>
<dbReference type="GO" id="GO:0009847">
    <property type="term" value="P:spore germination"/>
    <property type="evidence" value="ECO:0007669"/>
    <property type="project" value="InterPro"/>
</dbReference>
<accession>A0A927C8E5</accession>
<feature type="domain" description="Spore germination GerAC-like C-terminal" evidence="1">
    <location>
        <begin position="7"/>
        <end position="127"/>
    </location>
</feature>
<dbReference type="PANTHER" id="PTHR35789">
    <property type="entry name" value="SPORE GERMINATION PROTEIN B3"/>
    <property type="match status" value="1"/>
</dbReference>
<proteinExistence type="predicted"/>